<dbReference type="InterPro" id="IPR000014">
    <property type="entry name" value="PAS"/>
</dbReference>
<protein>
    <submittedName>
        <fullName evidence="2">Signal transduction regulator</fullName>
    </submittedName>
</protein>
<dbReference type="InterPro" id="IPR035965">
    <property type="entry name" value="PAS-like_dom_sf"/>
</dbReference>
<dbReference type="AlphaFoldDB" id="A0A346PJN3"/>
<dbReference type="Gene3D" id="3.30.450.20">
    <property type="entry name" value="PAS domain"/>
    <property type="match status" value="1"/>
</dbReference>
<proteinExistence type="predicted"/>
<organism evidence="2 3">
    <name type="scientific">Natrarchaeobaculum sulfurireducens</name>
    <dbReference type="NCBI Taxonomy" id="2044521"/>
    <lineage>
        <taxon>Archaea</taxon>
        <taxon>Methanobacteriati</taxon>
        <taxon>Methanobacteriota</taxon>
        <taxon>Stenosarchaea group</taxon>
        <taxon>Halobacteria</taxon>
        <taxon>Halobacteriales</taxon>
        <taxon>Natrialbaceae</taxon>
        <taxon>Natrarchaeobaculum</taxon>
    </lineage>
</organism>
<dbReference type="RefSeq" id="WP_117365628.1">
    <property type="nucleotide sequence ID" value="NZ_CP024047.1"/>
</dbReference>
<dbReference type="KEGG" id="nan:AArc1_3435"/>
<dbReference type="SUPFAM" id="SSF55785">
    <property type="entry name" value="PYP-like sensor domain (PAS domain)"/>
    <property type="match status" value="1"/>
</dbReference>
<evidence type="ECO:0000313" key="2">
    <source>
        <dbReference type="EMBL" id="AXR79728.1"/>
    </source>
</evidence>
<sequence length="267" mass="28911">MIVPSIGDASSSLPAGESGLTVLVLADQPLESLETAADRGQLEIHRPASIARALEELDDVDCLVVSASHADEAPVEFVDRVRTRRCGLPIVFLTNSSEQTASLQRSVADTRWVDVLETEADDTLAERLRYRIPRLVDRHRLAALSNRSLAGVELARDAIAISSPGGCLEFANRSFAMQFGYERDALVATPWETLFDDDTVDRLEATAIPTVADGWRWTGTCTGRRRTGATFPARVRLDGLEDGSLVFVVDPLEPSADTPTSSDSTSA</sequence>
<dbReference type="GeneID" id="37640187"/>
<dbReference type="EMBL" id="CP024047">
    <property type="protein sequence ID" value="AXR79728.1"/>
    <property type="molecule type" value="Genomic_DNA"/>
</dbReference>
<dbReference type="CDD" id="cd00130">
    <property type="entry name" value="PAS"/>
    <property type="match status" value="1"/>
</dbReference>
<accession>A0A346PJN3</accession>
<gene>
    <name evidence="2" type="ORF">AArc1_3435</name>
</gene>
<dbReference type="Pfam" id="PF13426">
    <property type="entry name" value="PAS_9"/>
    <property type="match status" value="1"/>
</dbReference>
<dbReference type="Proteomes" id="UP000258707">
    <property type="component" value="Chromosome"/>
</dbReference>
<name>A0A346PJN3_9EURY</name>
<evidence type="ECO:0000259" key="1">
    <source>
        <dbReference type="Pfam" id="PF13426"/>
    </source>
</evidence>
<reference evidence="3" key="1">
    <citation type="submission" date="2017-10" db="EMBL/GenBank/DDBJ databases">
        <title>Phenotypic and genomic properties of facultatively anaerobic sulfur-reducing natronoarchaea from hypersaline soda lakes.</title>
        <authorList>
            <person name="Sorokin D.Y."/>
            <person name="Kublanov I.V."/>
            <person name="Roman P."/>
            <person name="Sinninghe Damste J.S."/>
            <person name="Golyshin P.N."/>
            <person name="Rojo D."/>
            <person name="Ciordia S."/>
            <person name="Mena Md.C."/>
            <person name="Ferrer M."/>
            <person name="Messina E."/>
            <person name="Smedile F."/>
            <person name="La Spada G."/>
            <person name="La Cono V."/>
            <person name="Yakimov M.M."/>
        </authorList>
    </citation>
    <scope>NUCLEOTIDE SEQUENCE [LARGE SCALE GENOMIC DNA]</scope>
    <source>
        <strain evidence="3">AArc1</strain>
    </source>
</reference>
<feature type="domain" description="PAS" evidence="1">
    <location>
        <begin position="157"/>
        <end position="246"/>
    </location>
</feature>
<evidence type="ECO:0000313" key="3">
    <source>
        <dbReference type="Proteomes" id="UP000258707"/>
    </source>
</evidence>